<dbReference type="EMBL" id="NEGB01000001">
    <property type="protein sequence ID" value="OTG67396.1"/>
    <property type="molecule type" value="Genomic_DNA"/>
</dbReference>
<evidence type="ECO:0000313" key="2">
    <source>
        <dbReference type="EMBL" id="OTG67396.1"/>
    </source>
</evidence>
<accession>A0A1Y3CP59</accession>
<comment type="caution">
    <text evidence="2">The sequence shown here is derived from an EMBL/GenBank/DDBJ whole genome shotgun (WGS) entry which is preliminary data.</text>
</comment>
<feature type="signal peptide" evidence="1">
    <location>
        <begin position="1"/>
        <end position="23"/>
    </location>
</feature>
<organism evidence="2 3">
    <name type="scientific">Acinetobacter silvestris</name>
    <dbReference type="NCBI Taxonomy" id="1977882"/>
    <lineage>
        <taxon>Bacteria</taxon>
        <taxon>Pseudomonadati</taxon>
        <taxon>Pseudomonadota</taxon>
        <taxon>Gammaproteobacteria</taxon>
        <taxon>Moraxellales</taxon>
        <taxon>Moraxellaceae</taxon>
        <taxon>Acinetobacter</taxon>
    </lineage>
</organism>
<name>A0A1Y3CP59_9GAMM</name>
<feature type="chain" id="PRO_5010992359" description="Spore coat protein U domain-containing protein" evidence="1">
    <location>
        <begin position="24"/>
        <end position="168"/>
    </location>
</feature>
<dbReference type="Proteomes" id="UP000242765">
    <property type="component" value="Unassembled WGS sequence"/>
</dbReference>
<reference evidence="2 3" key="1">
    <citation type="submission" date="2017-04" db="EMBL/GenBank/DDBJ databases">
        <title>High diversity of culturable Acinetobacter species in natural soil and water ecosystems.</title>
        <authorList>
            <person name="Nemec A."/>
            <person name="Radolfova-Krizova L."/>
        </authorList>
    </citation>
    <scope>NUCLEOTIDE SEQUENCE [LARGE SCALE GENOMIC DNA]</scope>
    <source>
        <strain evidence="2 3">ANC 4999</strain>
    </source>
</reference>
<dbReference type="AlphaFoldDB" id="A0A1Y3CP59"/>
<dbReference type="PROSITE" id="PS51257">
    <property type="entry name" value="PROKAR_LIPOPROTEIN"/>
    <property type="match status" value="1"/>
</dbReference>
<dbReference type="OrthoDB" id="6707598at2"/>
<keyword evidence="3" id="KW-1185">Reference proteome</keyword>
<proteinExistence type="predicted"/>
<dbReference type="STRING" id="1977882.B9T28_01855"/>
<sequence>MNKMTQAALAAVVLGACSTAVFADDAAKPGDNGPDFSRCTELGCSKDIPITLEVPKKCTVSGGSPIILSSAGGTKTSNYAVESNTHYVLELSTANTGFSNSTYVKNGTNHISTTIKTNGGGLVNAGMGTTNHTGLGTDNYVVSVTNAATTASNAAGTYSDTYRIRVSY</sequence>
<protein>
    <recommendedName>
        <fullName evidence="4">Spore coat protein U domain-containing protein</fullName>
    </recommendedName>
</protein>
<dbReference type="RefSeq" id="WP_086202253.1">
    <property type="nucleotide sequence ID" value="NZ_NEGB01000001.1"/>
</dbReference>
<evidence type="ECO:0000256" key="1">
    <source>
        <dbReference type="SAM" id="SignalP"/>
    </source>
</evidence>
<gene>
    <name evidence="2" type="ORF">B9T28_01855</name>
</gene>
<evidence type="ECO:0008006" key="4">
    <source>
        <dbReference type="Google" id="ProtNLM"/>
    </source>
</evidence>
<evidence type="ECO:0000313" key="3">
    <source>
        <dbReference type="Proteomes" id="UP000242765"/>
    </source>
</evidence>
<keyword evidence="1" id="KW-0732">Signal</keyword>